<reference evidence="2 3" key="1">
    <citation type="submission" date="2021-08" db="EMBL/GenBank/DDBJ databases">
        <title>WGS of actinomycetes from Thailand.</title>
        <authorList>
            <person name="Thawai C."/>
        </authorList>
    </citation>
    <scope>NUCLEOTIDE SEQUENCE [LARGE SCALE GENOMIC DNA]</scope>
    <source>
        <strain evidence="2 3">PLK6-54</strain>
    </source>
</reference>
<dbReference type="EMBL" id="JAINZZ010000049">
    <property type="protein sequence ID" value="MBY8881506.1"/>
    <property type="molecule type" value="Genomic_DNA"/>
</dbReference>
<feature type="compositionally biased region" description="Basic and acidic residues" evidence="1">
    <location>
        <begin position="385"/>
        <end position="394"/>
    </location>
</feature>
<accession>A0ABS7QF90</accession>
<evidence type="ECO:0000313" key="3">
    <source>
        <dbReference type="Proteomes" id="UP000778578"/>
    </source>
</evidence>
<organism evidence="2 3">
    <name type="scientific">Actinacidiphila acidipaludis</name>
    <dbReference type="NCBI Taxonomy" id="2873382"/>
    <lineage>
        <taxon>Bacteria</taxon>
        <taxon>Bacillati</taxon>
        <taxon>Actinomycetota</taxon>
        <taxon>Actinomycetes</taxon>
        <taxon>Kitasatosporales</taxon>
        <taxon>Streptomycetaceae</taxon>
        <taxon>Actinacidiphila</taxon>
    </lineage>
</organism>
<dbReference type="Proteomes" id="UP000778578">
    <property type="component" value="Unassembled WGS sequence"/>
</dbReference>
<gene>
    <name evidence="2" type="ORF">K7862_28270</name>
</gene>
<sequence length="394" mass="43614">MIHVLPLTLLLVPVLLNRRVWAVLRAHRASLTRWTHPLTPAALWARFRFDPAAYGLPPRDELDARRSGPPLPVYRRKEMHALADACREKDWRPAAAYVEAAGHDWDERWSRVELLQEISRSGSAWVDAWRLAEPGNCDAATLHALLLVHQAWEVRGSGYASQVPAPRMAQFRALLPAAIEAARQAVPLGRENPGPWVVMITAARGAQYSPRTFDELWSGLVARAPHHYVAHWQALQFWCAKWAGSDAAMLEFAKRAVERAPEGSPLAATYVHALRELEARHGRVGFSREARALLRRVAVSLRSVPAGDERLPPLRHLLAYYLGDAGLHDAALEQFRLIGRWCGAEPWTDAPQPLAAFELARATAARKAKGARTRKGRGPGGAGSDVDRSADAVA</sequence>
<comment type="caution">
    <text evidence="2">The sequence shown here is derived from an EMBL/GenBank/DDBJ whole genome shotgun (WGS) entry which is preliminary data.</text>
</comment>
<keyword evidence="3" id="KW-1185">Reference proteome</keyword>
<evidence type="ECO:0000256" key="1">
    <source>
        <dbReference type="SAM" id="MobiDB-lite"/>
    </source>
</evidence>
<dbReference type="RefSeq" id="WP_222967452.1">
    <property type="nucleotide sequence ID" value="NZ_JAINZZ010000049.1"/>
</dbReference>
<protein>
    <recommendedName>
        <fullName evidence="4">DUF4034 domain-containing protein</fullName>
    </recommendedName>
</protein>
<name>A0ABS7QF90_9ACTN</name>
<evidence type="ECO:0000313" key="2">
    <source>
        <dbReference type="EMBL" id="MBY8881506.1"/>
    </source>
</evidence>
<feature type="compositionally biased region" description="Basic residues" evidence="1">
    <location>
        <begin position="367"/>
        <end position="377"/>
    </location>
</feature>
<feature type="region of interest" description="Disordered" evidence="1">
    <location>
        <begin position="367"/>
        <end position="394"/>
    </location>
</feature>
<evidence type="ECO:0008006" key="4">
    <source>
        <dbReference type="Google" id="ProtNLM"/>
    </source>
</evidence>
<proteinExistence type="predicted"/>